<evidence type="ECO:0008006" key="3">
    <source>
        <dbReference type="Google" id="ProtNLM"/>
    </source>
</evidence>
<accession>A0A067SVF9</accession>
<keyword evidence="2" id="KW-1185">Reference proteome</keyword>
<organism evidence="1 2">
    <name type="scientific">Galerina marginata (strain CBS 339.88)</name>
    <dbReference type="NCBI Taxonomy" id="685588"/>
    <lineage>
        <taxon>Eukaryota</taxon>
        <taxon>Fungi</taxon>
        <taxon>Dikarya</taxon>
        <taxon>Basidiomycota</taxon>
        <taxon>Agaricomycotina</taxon>
        <taxon>Agaricomycetes</taxon>
        <taxon>Agaricomycetidae</taxon>
        <taxon>Agaricales</taxon>
        <taxon>Agaricineae</taxon>
        <taxon>Strophariaceae</taxon>
        <taxon>Galerina</taxon>
    </lineage>
</organism>
<evidence type="ECO:0000313" key="1">
    <source>
        <dbReference type="EMBL" id="KDR74910.1"/>
    </source>
</evidence>
<dbReference type="STRING" id="685588.A0A067SVF9"/>
<name>A0A067SVF9_GALM3</name>
<gene>
    <name evidence="1" type="ORF">GALMADRAFT_141228</name>
</gene>
<evidence type="ECO:0000313" key="2">
    <source>
        <dbReference type="Proteomes" id="UP000027222"/>
    </source>
</evidence>
<dbReference type="EMBL" id="KL142382">
    <property type="protein sequence ID" value="KDR74910.1"/>
    <property type="molecule type" value="Genomic_DNA"/>
</dbReference>
<sequence length="345" mass="38615">MYCIIFPVRGRENVYGVFMHGSHALMDPRATINAFNIMCSKMVESKPSPLEDLAWGTEWKNLPDGPVTSTGGPLPGWAERGAPLLSRYLEDQTPTLCPQRRDIADHRRNTRLIVYPASGGSGSYISCEIRRVFDGPAIPGCTSARYLQDESYTRRPAREFNYSFLHSEMTLFDAVYLSTGGVLIPAITNLSQDRIDHTLIASSLPPKEKLCAIMSSLKHQSEFFLKHGHLPHLCAAMMASNPPRTMRLVANRFTNIGVVDRIIPLEWAADGGGKSAAAHGQPLFSFRLSEWSFGVPYTELNPTTHVWTMCSRMCVQVMAADTWDEDYLQRYADEIIQQGTNLLIR</sequence>
<proteinExistence type="predicted"/>
<dbReference type="HOGENOM" id="CLU_906618_0_0_1"/>
<dbReference type="OrthoDB" id="2548233at2759"/>
<dbReference type="AlphaFoldDB" id="A0A067SVF9"/>
<dbReference type="Proteomes" id="UP000027222">
    <property type="component" value="Unassembled WGS sequence"/>
</dbReference>
<protein>
    <recommendedName>
        <fullName evidence="3">Condensation domain-containing protein</fullName>
    </recommendedName>
</protein>
<dbReference type="Gene3D" id="3.30.559.10">
    <property type="entry name" value="Chloramphenicol acetyltransferase-like domain"/>
    <property type="match status" value="1"/>
</dbReference>
<dbReference type="InterPro" id="IPR023213">
    <property type="entry name" value="CAT-like_dom_sf"/>
</dbReference>
<reference evidence="2" key="1">
    <citation type="journal article" date="2014" name="Proc. Natl. Acad. Sci. U.S.A.">
        <title>Extensive sampling of basidiomycete genomes demonstrates inadequacy of the white-rot/brown-rot paradigm for wood decay fungi.</title>
        <authorList>
            <person name="Riley R."/>
            <person name="Salamov A.A."/>
            <person name="Brown D.W."/>
            <person name="Nagy L.G."/>
            <person name="Floudas D."/>
            <person name="Held B.W."/>
            <person name="Levasseur A."/>
            <person name="Lombard V."/>
            <person name="Morin E."/>
            <person name="Otillar R."/>
            <person name="Lindquist E.A."/>
            <person name="Sun H."/>
            <person name="LaButti K.M."/>
            <person name="Schmutz J."/>
            <person name="Jabbour D."/>
            <person name="Luo H."/>
            <person name="Baker S.E."/>
            <person name="Pisabarro A.G."/>
            <person name="Walton J.D."/>
            <person name="Blanchette R.A."/>
            <person name="Henrissat B."/>
            <person name="Martin F."/>
            <person name="Cullen D."/>
            <person name="Hibbett D.S."/>
            <person name="Grigoriev I.V."/>
        </authorList>
    </citation>
    <scope>NUCLEOTIDE SEQUENCE [LARGE SCALE GENOMIC DNA]</scope>
    <source>
        <strain evidence="2">CBS 339.88</strain>
    </source>
</reference>